<dbReference type="Proteomes" id="UP001500466">
    <property type="component" value="Unassembled WGS sequence"/>
</dbReference>
<evidence type="ECO:0000256" key="1">
    <source>
        <dbReference type="SAM" id="MobiDB-lite"/>
    </source>
</evidence>
<feature type="region of interest" description="Disordered" evidence="1">
    <location>
        <begin position="253"/>
        <end position="274"/>
    </location>
</feature>
<evidence type="ECO:0000313" key="3">
    <source>
        <dbReference type="Proteomes" id="UP001500466"/>
    </source>
</evidence>
<dbReference type="RefSeq" id="WP_345680767.1">
    <property type="nucleotide sequence ID" value="NZ_BAABHS010000053.1"/>
</dbReference>
<sequence length="274" mass="28298">MTQPSDARDDAEALNAIYGDQHSDSDAAAAKSDEEALDAIYGKPHSNTAAERVAVAPDAIDRGPTRGARAASRRGLDTAVMGFGQVAGTARIGSTHTASATQVAPTGRRPRDARVDRSMPGPADKTYANQGTEQKAPLSARILALAINRIGSNITAEQVAATTAYKAAYKAAQKAAVAVKVATEVVSMAVPAAHTGVPVDVVSAGMKAARVSSVRHPGVRALARKVSEVAGREAVEAAVSRAEVRQGVIRQQPLEASTRRNAPRLARDAAPGLT</sequence>
<keyword evidence="3" id="KW-1185">Reference proteome</keyword>
<feature type="region of interest" description="Disordered" evidence="1">
    <location>
        <begin position="92"/>
        <end position="133"/>
    </location>
</feature>
<dbReference type="EMBL" id="BAABHS010000053">
    <property type="protein sequence ID" value="GAA4994786.1"/>
    <property type="molecule type" value="Genomic_DNA"/>
</dbReference>
<gene>
    <name evidence="2" type="ORF">GCM10023205_79640</name>
</gene>
<comment type="caution">
    <text evidence="2">The sequence shown here is derived from an EMBL/GenBank/DDBJ whole genome shotgun (WGS) entry which is preliminary data.</text>
</comment>
<proteinExistence type="predicted"/>
<accession>A0ABP9IDJ1</accession>
<evidence type="ECO:0000313" key="2">
    <source>
        <dbReference type="EMBL" id="GAA4994786.1"/>
    </source>
</evidence>
<name>A0ABP9IDJ1_9ACTN</name>
<protein>
    <submittedName>
        <fullName evidence="2">Uncharacterized protein</fullName>
    </submittedName>
</protein>
<reference evidence="3" key="1">
    <citation type="journal article" date="2019" name="Int. J. Syst. Evol. Microbiol.">
        <title>The Global Catalogue of Microorganisms (GCM) 10K type strain sequencing project: providing services to taxonomists for standard genome sequencing and annotation.</title>
        <authorList>
            <consortium name="The Broad Institute Genomics Platform"/>
            <consortium name="The Broad Institute Genome Sequencing Center for Infectious Disease"/>
            <person name="Wu L."/>
            <person name="Ma J."/>
        </authorList>
    </citation>
    <scope>NUCLEOTIDE SEQUENCE [LARGE SCALE GENOMIC DNA]</scope>
    <source>
        <strain evidence="3">JCM 17986</strain>
    </source>
</reference>
<organism evidence="2 3">
    <name type="scientific">Yinghuangia aomiensis</name>
    <dbReference type="NCBI Taxonomy" id="676205"/>
    <lineage>
        <taxon>Bacteria</taxon>
        <taxon>Bacillati</taxon>
        <taxon>Actinomycetota</taxon>
        <taxon>Actinomycetes</taxon>
        <taxon>Kitasatosporales</taxon>
        <taxon>Streptomycetaceae</taxon>
        <taxon>Yinghuangia</taxon>
    </lineage>
</organism>
<feature type="compositionally biased region" description="Polar residues" evidence="1">
    <location>
        <begin position="92"/>
        <end position="104"/>
    </location>
</feature>